<dbReference type="STRING" id="1765722.AT728_16365"/>
<name>A0A0W7X3D3_9ACTN</name>
<dbReference type="EMBL" id="LOCL01000034">
    <property type="protein sequence ID" value="KUF17374.1"/>
    <property type="molecule type" value="Genomic_DNA"/>
</dbReference>
<evidence type="ECO:0000313" key="1">
    <source>
        <dbReference type="EMBL" id="KUF17374.1"/>
    </source>
</evidence>
<organism evidence="1 2">
    <name type="scientific">Streptomyces silvensis</name>
    <dbReference type="NCBI Taxonomy" id="1765722"/>
    <lineage>
        <taxon>Bacteria</taxon>
        <taxon>Bacillati</taxon>
        <taxon>Actinomycetota</taxon>
        <taxon>Actinomycetes</taxon>
        <taxon>Kitasatosporales</taxon>
        <taxon>Streptomycetaceae</taxon>
        <taxon>Streptomyces</taxon>
    </lineage>
</organism>
<gene>
    <name evidence="1" type="ORF">AT728_16365</name>
</gene>
<protein>
    <recommendedName>
        <fullName evidence="3">Helix-turn-helix domain-containing protein</fullName>
    </recommendedName>
</protein>
<keyword evidence="2" id="KW-1185">Reference proteome</keyword>
<reference evidence="1 2" key="1">
    <citation type="submission" date="2015-12" db="EMBL/GenBank/DDBJ databases">
        <title>Draft genome sequence of Streptomyces silvensis ATCC 53525, a producer of novel hormone antagonists.</title>
        <authorList>
            <person name="Johnston C.W."/>
            <person name="Li Y."/>
            <person name="Magarvey N.A."/>
        </authorList>
    </citation>
    <scope>NUCLEOTIDE SEQUENCE [LARGE SCALE GENOMIC DNA]</scope>
    <source>
        <strain evidence="1 2">ATCC 53525</strain>
    </source>
</reference>
<proteinExistence type="predicted"/>
<accession>A0A0W7X3D3</accession>
<dbReference type="AlphaFoldDB" id="A0A0W7X3D3"/>
<evidence type="ECO:0000313" key="2">
    <source>
        <dbReference type="Proteomes" id="UP000054804"/>
    </source>
</evidence>
<sequence>MEDPMNTIAAAAQARVTVPTVRAWCRVGAVAAVKRAGRWVIDSVSLAARIAIGRMRTRRATAREFAPLSRAEFEQAAAELGRRTTPKDARCHGEYVAYTATGAPYTDTPYWWLLIRRGATLASEGFTRPAPRSYPHECLTCGLDARRCDCR</sequence>
<evidence type="ECO:0008006" key="3">
    <source>
        <dbReference type="Google" id="ProtNLM"/>
    </source>
</evidence>
<dbReference type="Proteomes" id="UP000054804">
    <property type="component" value="Unassembled WGS sequence"/>
</dbReference>
<comment type="caution">
    <text evidence="1">The sequence shown here is derived from an EMBL/GenBank/DDBJ whole genome shotgun (WGS) entry which is preliminary data.</text>
</comment>